<dbReference type="PANTHER" id="PTHR24189">
    <property type="entry name" value="MYOTROPHIN"/>
    <property type="match status" value="1"/>
</dbReference>
<dbReference type="Proteomes" id="UP000193920">
    <property type="component" value="Unassembled WGS sequence"/>
</dbReference>
<keyword evidence="1" id="KW-0677">Repeat</keyword>
<sequence>MHGAEVNAITKTGETPLLITSQLNNRNKKTIIRYLIAFGADVNAINNEGYTTLMNICMSRDNMYEILKCLIDLGVDVNAKNNEMETATMIALRNMYVGSDFLTYLIEQEICSNKDNTFLGTYLLNAVQMENPKWEIINYLIEKGADVNTMDSQKCIPLHYVCGKRFIEDLFFNDVFVRENEAIEVIHKLLNHGSSVNAKK</sequence>
<dbReference type="Pfam" id="PF00023">
    <property type="entry name" value="Ank"/>
    <property type="match status" value="1"/>
</dbReference>
<evidence type="ECO:0000256" key="1">
    <source>
        <dbReference type="ARBA" id="ARBA00022737"/>
    </source>
</evidence>
<feature type="repeat" description="ANK" evidence="3">
    <location>
        <begin position="121"/>
        <end position="152"/>
    </location>
</feature>
<dbReference type="SMART" id="SM00248">
    <property type="entry name" value="ANK"/>
    <property type="match status" value="4"/>
</dbReference>
<reference evidence="4 5" key="1">
    <citation type="submission" date="2016-08" db="EMBL/GenBank/DDBJ databases">
        <title>A Parts List for Fungal Cellulosomes Revealed by Comparative Genomics.</title>
        <authorList>
            <consortium name="DOE Joint Genome Institute"/>
            <person name="Haitjema C.H."/>
            <person name="Gilmore S.P."/>
            <person name="Henske J.K."/>
            <person name="Solomon K.V."/>
            <person name="De Groot R."/>
            <person name="Kuo A."/>
            <person name="Mondo S.J."/>
            <person name="Salamov A.A."/>
            <person name="Labutti K."/>
            <person name="Zhao Z."/>
            <person name="Chiniquy J."/>
            <person name="Barry K."/>
            <person name="Brewer H.M."/>
            <person name="Purvine S.O."/>
            <person name="Wright A.T."/>
            <person name="Boxma B."/>
            <person name="Van Alen T."/>
            <person name="Hackstein J.H."/>
            <person name="Baker S.E."/>
            <person name="Grigoriev I.V."/>
            <person name="O'Malley M.A."/>
        </authorList>
    </citation>
    <scope>NUCLEOTIDE SEQUENCE [LARGE SCALE GENOMIC DNA]</scope>
    <source>
        <strain evidence="4 5">G1</strain>
    </source>
</reference>
<keyword evidence="2 3" id="KW-0040">ANK repeat</keyword>
<dbReference type="EMBL" id="MCOG01000353">
    <property type="protein sequence ID" value="ORY14123.1"/>
    <property type="molecule type" value="Genomic_DNA"/>
</dbReference>
<dbReference type="PROSITE" id="PS50088">
    <property type="entry name" value="ANK_REPEAT"/>
    <property type="match status" value="3"/>
</dbReference>
<feature type="repeat" description="ANK" evidence="3">
    <location>
        <begin position="12"/>
        <end position="47"/>
    </location>
</feature>
<organism evidence="4 5">
    <name type="scientific">Neocallimastix californiae</name>
    <dbReference type="NCBI Taxonomy" id="1754190"/>
    <lineage>
        <taxon>Eukaryota</taxon>
        <taxon>Fungi</taxon>
        <taxon>Fungi incertae sedis</taxon>
        <taxon>Chytridiomycota</taxon>
        <taxon>Chytridiomycota incertae sedis</taxon>
        <taxon>Neocallimastigomycetes</taxon>
        <taxon>Neocallimastigales</taxon>
        <taxon>Neocallimastigaceae</taxon>
        <taxon>Neocallimastix</taxon>
    </lineage>
</organism>
<dbReference type="SUPFAM" id="SSF48403">
    <property type="entry name" value="Ankyrin repeat"/>
    <property type="match status" value="1"/>
</dbReference>
<evidence type="ECO:0000313" key="4">
    <source>
        <dbReference type="EMBL" id="ORY14123.1"/>
    </source>
</evidence>
<dbReference type="STRING" id="1754190.A0A1Y1ZV23"/>
<dbReference type="Pfam" id="PF12796">
    <property type="entry name" value="Ank_2"/>
    <property type="match status" value="1"/>
</dbReference>
<protein>
    <submittedName>
        <fullName evidence="4">Ankyrin</fullName>
    </submittedName>
</protein>
<dbReference type="PANTHER" id="PTHR24189:SF50">
    <property type="entry name" value="ANKYRIN REPEAT AND SOCS BOX PROTEIN 2"/>
    <property type="match status" value="1"/>
</dbReference>
<dbReference type="PROSITE" id="PS50297">
    <property type="entry name" value="ANK_REP_REGION"/>
    <property type="match status" value="1"/>
</dbReference>
<evidence type="ECO:0000256" key="3">
    <source>
        <dbReference type="PROSITE-ProRule" id="PRU00023"/>
    </source>
</evidence>
<name>A0A1Y1ZV23_9FUNG</name>
<keyword evidence="5" id="KW-1185">Reference proteome</keyword>
<dbReference type="Gene3D" id="1.25.40.20">
    <property type="entry name" value="Ankyrin repeat-containing domain"/>
    <property type="match status" value="1"/>
</dbReference>
<gene>
    <name evidence="4" type="ORF">LY90DRAFT_180292</name>
</gene>
<comment type="caution">
    <text evidence="4">The sequence shown here is derived from an EMBL/GenBank/DDBJ whole genome shotgun (WGS) entry which is preliminary data.</text>
</comment>
<dbReference type="InterPro" id="IPR050745">
    <property type="entry name" value="Multifunctional_regulatory"/>
</dbReference>
<dbReference type="AlphaFoldDB" id="A0A1Y1ZV23"/>
<evidence type="ECO:0000313" key="5">
    <source>
        <dbReference type="Proteomes" id="UP000193920"/>
    </source>
</evidence>
<feature type="repeat" description="ANK" evidence="3">
    <location>
        <begin position="48"/>
        <end position="82"/>
    </location>
</feature>
<evidence type="ECO:0000256" key="2">
    <source>
        <dbReference type="ARBA" id="ARBA00023043"/>
    </source>
</evidence>
<proteinExistence type="predicted"/>
<dbReference type="InterPro" id="IPR002110">
    <property type="entry name" value="Ankyrin_rpt"/>
</dbReference>
<dbReference type="InterPro" id="IPR036770">
    <property type="entry name" value="Ankyrin_rpt-contain_sf"/>
</dbReference>
<accession>A0A1Y1ZV23</accession>
<dbReference type="OrthoDB" id="426293at2759"/>